<dbReference type="InterPro" id="IPR050832">
    <property type="entry name" value="Bact_Acetyltransf"/>
</dbReference>
<evidence type="ECO:0000256" key="1">
    <source>
        <dbReference type="ARBA" id="ARBA00022679"/>
    </source>
</evidence>
<proteinExistence type="predicted"/>
<keyword evidence="2" id="KW-0012">Acyltransferase</keyword>
<dbReference type="Pfam" id="PF00583">
    <property type="entry name" value="Acetyltransf_1"/>
    <property type="match status" value="1"/>
</dbReference>
<dbReference type="GO" id="GO:0016747">
    <property type="term" value="F:acyltransferase activity, transferring groups other than amino-acyl groups"/>
    <property type="evidence" value="ECO:0007669"/>
    <property type="project" value="InterPro"/>
</dbReference>
<feature type="compositionally biased region" description="Polar residues" evidence="3">
    <location>
        <begin position="12"/>
        <end position="27"/>
    </location>
</feature>
<comment type="caution">
    <text evidence="5">The sequence shown here is derived from an EMBL/GenBank/DDBJ whole genome shotgun (WGS) entry which is preliminary data.</text>
</comment>
<dbReference type="Proteomes" id="UP000321750">
    <property type="component" value="Unassembled WGS sequence"/>
</dbReference>
<gene>
    <name evidence="5" type="ORF">MGN01_33920</name>
</gene>
<dbReference type="PANTHER" id="PTHR43877:SF1">
    <property type="entry name" value="ACETYLTRANSFERASE"/>
    <property type="match status" value="1"/>
</dbReference>
<sequence>MRGRGNLGRFIESSSAIAHKTPSTRTAGRTRPVRGLIFPAERPEEGLAVILIRHETASDIGARERLLDTCFGESRYAKTSQRLREGRLPADGLSFTAEDADGHLVGTVRLWHVATGCGRPALLLGPLAVDPSIQGCGLGSGLIQAALGRAEALGHGAVLLVGDAPYYARFGFSGEKTASLYMPGPFERERFLGLELKTGALSGARGVLRGTGAFEPIPVHAGEIVAADARRQAA</sequence>
<dbReference type="Gene3D" id="3.40.630.30">
    <property type="match status" value="1"/>
</dbReference>
<organism evidence="5 6">
    <name type="scientific">Methylobacterium gnaphalii</name>
    <dbReference type="NCBI Taxonomy" id="1010610"/>
    <lineage>
        <taxon>Bacteria</taxon>
        <taxon>Pseudomonadati</taxon>
        <taxon>Pseudomonadota</taxon>
        <taxon>Alphaproteobacteria</taxon>
        <taxon>Hyphomicrobiales</taxon>
        <taxon>Methylobacteriaceae</taxon>
        <taxon>Methylobacterium</taxon>
    </lineage>
</organism>
<dbReference type="InterPro" id="IPR000182">
    <property type="entry name" value="GNAT_dom"/>
</dbReference>
<evidence type="ECO:0000313" key="6">
    <source>
        <dbReference type="Proteomes" id="UP000321750"/>
    </source>
</evidence>
<dbReference type="PANTHER" id="PTHR43877">
    <property type="entry name" value="AMINOALKYLPHOSPHONATE N-ACETYLTRANSFERASE-RELATED-RELATED"/>
    <property type="match status" value="1"/>
</dbReference>
<name>A0A512JNK2_9HYPH</name>
<feature type="region of interest" description="Disordered" evidence="3">
    <location>
        <begin position="1"/>
        <end position="31"/>
    </location>
</feature>
<feature type="domain" description="N-acetyltransferase" evidence="4">
    <location>
        <begin position="50"/>
        <end position="193"/>
    </location>
</feature>
<evidence type="ECO:0000256" key="2">
    <source>
        <dbReference type="ARBA" id="ARBA00023315"/>
    </source>
</evidence>
<keyword evidence="6" id="KW-1185">Reference proteome</keyword>
<dbReference type="EMBL" id="BJZV01000020">
    <property type="protein sequence ID" value="GEP11547.1"/>
    <property type="molecule type" value="Genomic_DNA"/>
</dbReference>
<accession>A0A512JNK2</accession>
<protein>
    <recommendedName>
        <fullName evidence="4">N-acetyltransferase domain-containing protein</fullName>
    </recommendedName>
</protein>
<dbReference type="SUPFAM" id="SSF55729">
    <property type="entry name" value="Acyl-CoA N-acyltransferases (Nat)"/>
    <property type="match status" value="1"/>
</dbReference>
<dbReference type="AlphaFoldDB" id="A0A512JNK2"/>
<reference evidence="5 6" key="1">
    <citation type="submission" date="2019-07" db="EMBL/GenBank/DDBJ databases">
        <title>Whole genome shotgun sequence of Methylobacterium gnaphalii NBRC 107716.</title>
        <authorList>
            <person name="Hosoyama A."/>
            <person name="Uohara A."/>
            <person name="Ohji S."/>
            <person name="Ichikawa N."/>
        </authorList>
    </citation>
    <scope>NUCLEOTIDE SEQUENCE [LARGE SCALE GENOMIC DNA]</scope>
    <source>
        <strain evidence="5 6">NBRC 107716</strain>
    </source>
</reference>
<dbReference type="CDD" id="cd04301">
    <property type="entry name" value="NAT_SF"/>
    <property type="match status" value="1"/>
</dbReference>
<evidence type="ECO:0000256" key="3">
    <source>
        <dbReference type="SAM" id="MobiDB-lite"/>
    </source>
</evidence>
<dbReference type="PROSITE" id="PS51186">
    <property type="entry name" value="GNAT"/>
    <property type="match status" value="1"/>
</dbReference>
<evidence type="ECO:0000259" key="4">
    <source>
        <dbReference type="PROSITE" id="PS51186"/>
    </source>
</evidence>
<evidence type="ECO:0000313" key="5">
    <source>
        <dbReference type="EMBL" id="GEP11547.1"/>
    </source>
</evidence>
<dbReference type="InterPro" id="IPR016181">
    <property type="entry name" value="Acyl_CoA_acyltransferase"/>
</dbReference>
<keyword evidence="1" id="KW-0808">Transferase</keyword>